<dbReference type="EMBL" id="CP104064">
    <property type="protein sequence ID" value="WAH38799.1"/>
    <property type="molecule type" value="Genomic_DNA"/>
</dbReference>
<proteinExistence type="predicted"/>
<keyword evidence="3" id="KW-1185">Reference proteome</keyword>
<evidence type="ECO:0000313" key="3">
    <source>
        <dbReference type="Proteomes" id="UP001164803"/>
    </source>
</evidence>
<protein>
    <submittedName>
        <fullName evidence="2">Polysaccharide deacetylase</fullName>
    </submittedName>
</protein>
<dbReference type="Proteomes" id="UP001164803">
    <property type="component" value="Chromosome"/>
</dbReference>
<dbReference type="InterPro" id="IPR054467">
    <property type="entry name" value="YkoP-like_dom"/>
</dbReference>
<sequence>MATRAFRFVFDAWESLFHKMFHLEEIEPGVEHLFFIAKRRYFGRPFVVEDVTVKSGDIVIELHMNNSVVERVLTKDENIVRAMVQLIRQARESMPVLAKAIEHEKYERAAALYGITFIHRGIDRFGFHTLPISDGVSKRITTWHLRNVLRILNPHANDIFSTHADVLEPKLVVASKRQIIELFRPVVGGQTLQDPTVPLDGSVNTREQYRIQS</sequence>
<feature type="domain" description="YkoP-like" evidence="1">
    <location>
        <begin position="4"/>
        <end position="181"/>
    </location>
</feature>
<name>A0ABY6Z7N2_9BACL</name>
<evidence type="ECO:0000313" key="2">
    <source>
        <dbReference type="EMBL" id="WAH38799.1"/>
    </source>
</evidence>
<organism evidence="2 3">
    <name type="scientific">Alicyclobacillus dauci</name>
    <dbReference type="NCBI Taxonomy" id="1475485"/>
    <lineage>
        <taxon>Bacteria</taxon>
        <taxon>Bacillati</taxon>
        <taxon>Bacillota</taxon>
        <taxon>Bacilli</taxon>
        <taxon>Bacillales</taxon>
        <taxon>Alicyclobacillaceae</taxon>
        <taxon>Alicyclobacillus</taxon>
    </lineage>
</organism>
<reference evidence="2" key="1">
    <citation type="submission" date="2022-08" db="EMBL/GenBank/DDBJ databases">
        <title>Alicyclobacillus dauci DSM2870, complete genome.</title>
        <authorList>
            <person name="Wang Q."/>
            <person name="Cai R."/>
            <person name="Wang Z."/>
        </authorList>
    </citation>
    <scope>NUCLEOTIDE SEQUENCE</scope>
    <source>
        <strain evidence="2">DSM 28700</strain>
    </source>
</reference>
<dbReference type="Pfam" id="PF22790">
    <property type="entry name" value="YkoP"/>
    <property type="match status" value="1"/>
</dbReference>
<evidence type="ECO:0000259" key="1">
    <source>
        <dbReference type="Pfam" id="PF22790"/>
    </source>
</evidence>
<gene>
    <name evidence="2" type="ORF">NZD86_10135</name>
</gene>
<accession>A0ABY6Z7N2</accession>
<dbReference type="RefSeq" id="WP_268046391.1">
    <property type="nucleotide sequence ID" value="NZ_CP104064.1"/>
</dbReference>